<accession>A0A974PRR7</accession>
<dbReference type="HAMAP" id="MF_00489">
    <property type="entry name" value="UPF0178"/>
    <property type="match status" value="1"/>
</dbReference>
<comment type="similarity">
    <text evidence="1 2">Belongs to the UPF0178 family.</text>
</comment>
<dbReference type="EMBL" id="CP063362">
    <property type="protein sequence ID" value="QRG08577.1"/>
    <property type="molecule type" value="Genomic_DNA"/>
</dbReference>
<reference evidence="3 4" key="1">
    <citation type="submission" date="2020-10" db="EMBL/GenBank/DDBJ databases">
        <title>Degradation of 1,4-Dioxane by Xanthobacter sp. YN2, via a Novel Group-2 Soluble Di-Iron Monooxygenase.</title>
        <authorList>
            <person name="Ma F."/>
            <person name="Wang Y."/>
            <person name="Yang J."/>
            <person name="Guo H."/>
            <person name="Su D."/>
            <person name="Yu L."/>
        </authorList>
    </citation>
    <scope>NUCLEOTIDE SEQUENCE [LARGE SCALE GENOMIC DNA]</scope>
    <source>
        <strain evidence="3 4">YN2</strain>
    </source>
</reference>
<name>A0A974PRR7_9HYPH</name>
<evidence type="ECO:0000256" key="1">
    <source>
        <dbReference type="ARBA" id="ARBA00008522"/>
    </source>
</evidence>
<dbReference type="Pfam" id="PF02639">
    <property type="entry name" value="DUF188"/>
    <property type="match status" value="1"/>
</dbReference>
<dbReference type="NCBIfam" id="NF001095">
    <property type="entry name" value="PRK00124.1"/>
    <property type="match status" value="1"/>
</dbReference>
<organism evidence="3 4">
    <name type="scientific">Xanthobacter dioxanivorans</name>
    <dbReference type="NCBI Taxonomy" id="2528964"/>
    <lineage>
        <taxon>Bacteria</taxon>
        <taxon>Pseudomonadati</taxon>
        <taxon>Pseudomonadota</taxon>
        <taxon>Alphaproteobacteria</taxon>
        <taxon>Hyphomicrobiales</taxon>
        <taxon>Xanthobacteraceae</taxon>
        <taxon>Xanthobacter</taxon>
    </lineage>
</organism>
<keyword evidence="4" id="KW-1185">Reference proteome</keyword>
<dbReference type="InterPro" id="IPR003791">
    <property type="entry name" value="UPF0178"/>
</dbReference>
<evidence type="ECO:0000313" key="4">
    <source>
        <dbReference type="Proteomes" id="UP000596427"/>
    </source>
</evidence>
<dbReference type="KEGG" id="xdi:EZH22_09965"/>
<dbReference type="CDD" id="cd18720">
    <property type="entry name" value="PIN_YqxD-like"/>
    <property type="match status" value="1"/>
</dbReference>
<proteinExistence type="inferred from homology"/>
<dbReference type="Proteomes" id="UP000596427">
    <property type="component" value="Chromosome"/>
</dbReference>
<dbReference type="RefSeq" id="WP_203195488.1">
    <property type="nucleotide sequence ID" value="NZ_CP063362.1"/>
</dbReference>
<dbReference type="PANTHER" id="PTHR35146">
    <property type="entry name" value="UPF0178 PROTEIN YAII"/>
    <property type="match status" value="1"/>
</dbReference>
<gene>
    <name evidence="3" type="ORF">EZH22_09965</name>
</gene>
<dbReference type="AlphaFoldDB" id="A0A974PRR7"/>
<protein>
    <recommendedName>
        <fullName evidence="2">UPF0178 protein EZH22_09965</fullName>
    </recommendedName>
</protein>
<evidence type="ECO:0000313" key="3">
    <source>
        <dbReference type="EMBL" id="QRG08577.1"/>
    </source>
</evidence>
<dbReference type="PANTHER" id="PTHR35146:SF1">
    <property type="entry name" value="UPF0178 PROTEIN YAII"/>
    <property type="match status" value="1"/>
</dbReference>
<evidence type="ECO:0000256" key="2">
    <source>
        <dbReference type="HAMAP-Rule" id="MF_00489"/>
    </source>
</evidence>
<sequence length="167" mass="17769">MTARPEPIALYLDADACPVKEEAYKVAFRHQVRVFVVANTPLAVPRDPMVERVIVPAGPDAADDFIASRARRGDVVVTADIPLAARCVAAGADVIGPTGKPFTKDSIGMALATRNLMEDLRSAGTVTTGPRPFAPRDRSAFLSALDLAFVRLKRAGFSTSPPGRPVD</sequence>